<accession>A0A5P9P1A8</accession>
<dbReference type="EMBL" id="CP045488">
    <property type="protein sequence ID" value="QFU81915.1"/>
    <property type="molecule type" value="Genomic_DNA"/>
</dbReference>
<reference evidence="4 5" key="1">
    <citation type="journal article" date="2007" name="Int. J. Syst. Evol. Microbiol.">
        <title>Natronorubrum sulfidifaciens sp. nov., an extremely haloalkaliphilic archaeon isolated from Aiding salt lake in Xin-Jiang, China.</title>
        <authorList>
            <person name="Cui H.L."/>
            <person name="Tohty D."/>
            <person name="Liu H.C."/>
            <person name="Liu S.J."/>
            <person name="Oren A."/>
            <person name="Zhou P.J."/>
        </authorList>
    </citation>
    <scope>NUCLEOTIDE SEQUENCE [LARGE SCALE GENOMIC DNA]</scope>
    <source>
        <strain evidence="4 5">7-3</strain>
    </source>
</reference>
<feature type="domain" description="Cas12f1-like TNB" evidence="3">
    <location>
        <begin position="303"/>
        <end position="368"/>
    </location>
</feature>
<evidence type="ECO:0000256" key="2">
    <source>
        <dbReference type="SAM" id="MobiDB-lite"/>
    </source>
</evidence>
<evidence type="ECO:0000313" key="4">
    <source>
        <dbReference type="EMBL" id="QFU81915.1"/>
    </source>
</evidence>
<proteinExistence type="predicted"/>
<sequence length="424" mass="48591">MTGASLVKTLDFQLNIQSDNESLLKDATLEARWVYNETIRLAKEGVDWNDISPCLEGEANLIKNTTQRIVAKALEAMENYYEYDDYNIPSHTKDGAYPLRTNYEEGYNLSLTDDDEVAFRISAKPYNHVKGVLRGNDAHLDLLKNALTSDEWKVTTSEALWRDGEPELHVNIRNTERTVRDKQDSRTVIGVDVNEDNVALTAVSADGVEDTLIIDFPEIKFERHRYFTMRKRVQNAGKDSIHDALEGREERFVRDRLHKVSRHIVEWSQQFERPCIVFEDLKEMRDSIDYGTRMNRRLHHLPFRALQFYTSYKAAFEGIPSDSIDPYKTSQRCPMCGHAERANRKKKRFKCKSCGHQDHSDRGASMNIAVKGVEKYMSWNVPALNSLPVVRKVRPQASGFVDSPTVTHPTVRGHPADDQLGVSD</sequence>
<dbReference type="KEGG" id="nas:GCU68_04885"/>
<dbReference type="RefSeq" id="WP_152939481.1">
    <property type="nucleotide sequence ID" value="NZ_CP045488.1"/>
</dbReference>
<gene>
    <name evidence="4" type="ORF">GCU68_04885</name>
</gene>
<dbReference type="GeneID" id="42300357"/>
<evidence type="ECO:0000313" key="5">
    <source>
        <dbReference type="Proteomes" id="UP000326170"/>
    </source>
</evidence>
<keyword evidence="5" id="KW-1185">Reference proteome</keyword>
<dbReference type="NCBIfam" id="NF040570">
    <property type="entry name" value="guided_TnpB"/>
    <property type="match status" value="1"/>
</dbReference>
<dbReference type="NCBIfam" id="TIGR01766">
    <property type="entry name" value="IS200/IS605 family accessory protein TnpB-like domain"/>
    <property type="match status" value="1"/>
</dbReference>
<dbReference type="GO" id="GO:0003677">
    <property type="term" value="F:DNA binding"/>
    <property type="evidence" value="ECO:0007669"/>
    <property type="project" value="UniProtKB-KW"/>
</dbReference>
<dbReference type="OrthoDB" id="168528at2157"/>
<evidence type="ECO:0000259" key="3">
    <source>
        <dbReference type="Pfam" id="PF07282"/>
    </source>
</evidence>
<dbReference type="InterPro" id="IPR010095">
    <property type="entry name" value="Cas12f1-like_TNB"/>
</dbReference>
<organism evidence="4 5">
    <name type="scientific">Natronorubrum aibiense</name>
    <dbReference type="NCBI Taxonomy" id="348826"/>
    <lineage>
        <taxon>Archaea</taxon>
        <taxon>Methanobacteriati</taxon>
        <taxon>Methanobacteriota</taxon>
        <taxon>Stenosarchaea group</taxon>
        <taxon>Halobacteria</taxon>
        <taxon>Halobacteriales</taxon>
        <taxon>Natrialbaceae</taxon>
        <taxon>Natronorubrum</taxon>
    </lineage>
</organism>
<dbReference type="AlphaFoldDB" id="A0A5P9P1A8"/>
<name>A0A5P9P1A8_9EURY</name>
<keyword evidence="1" id="KW-0238">DNA-binding</keyword>
<evidence type="ECO:0000256" key="1">
    <source>
        <dbReference type="ARBA" id="ARBA00023125"/>
    </source>
</evidence>
<protein>
    <submittedName>
        <fullName evidence="4">IS200/IS605 family element transposase accessory protein TnpB</fullName>
    </submittedName>
</protein>
<dbReference type="Proteomes" id="UP000326170">
    <property type="component" value="Chromosome"/>
</dbReference>
<dbReference type="Pfam" id="PF07282">
    <property type="entry name" value="Cas12f1-like_TNB"/>
    <property type="match status" value="1"/>
</dbReference>
<feature type="region of interest" description="Disordered" evidence="2">
    <location>
        <begin position="399"/>
        <end position="424"/>
    </location>
</feature>